<gene>
    <name evidence="1" type="ORF">METZ01_LOCUS391757</name>
</gene>
<organism evidence="1">
    <name type="scientific">marine metagenome</name>
    <dbReference type="NCBI Taxonomy" id="408172"/>
    <lineage>
        <taxon>unclassified sequences</taxon>
        <taxon>metagenomes</taxon>
        <taxon>ecological metagenomes</taxon>
    </lineage>
</organism>
<reference evidence="1" key="1">
    <citation type="submission" date="2018-05" db="EMBL/GenBank/DDBJ databases">
        <authorList>
            <person name="Lanie J.A."/>
            <person name="Ng W.-L."/>
            <person name="Kazmierczak K.M."/>
            <person name="Andrzejewski T.M."/>
            <person name="Davidsen T.M."/>
            <person name="Wayne K.J."/>
            <person name="Tettelin H."/>
            <person name="Glass J.I."/>
            <person name="Rusch D."/>
            <person name="Podicherti R."/>
            <person name="Tsui H.-C.T."/>
            <person name="Winkler M.E."/>
        </authorList>
    </citation>
    <scope>NUCLEOTIDE SEQUENCE</scope>
</reference>
<dbReference type="EMBL" id="UINC01147530">
    <property type="protein sequence ID" value="SVD38903.1"/>
    <property type="molecule type" value="Genomic_DNA"/>
</dbReference>
<sequence>FEKAPGAEMPYIANTLVAKARKADKAETAMEVLRVSVARKPAVCVSVVSFICGLVPDAAAEIAAEAVKLTPQYTKDIARAAAKAAPAKIDKITIAILKATNVKKHQMIYNTVVAAVPSLFRTVNQAVLAGGGSDSTGVITTVGSPISALGADGSVVGTDAFPTTAPTPVTASAGLDPARYNAP</sequence>
<protein>
    <submittedName>
        <fullName evidence="1">Uncharacterized protein</fullName>
    </submittedName>
</protein>
<feature type="non-terminal residue" evidence="1">
    <location>
        <position position="1"/>
    </location>
</feature>
<name>A0A382UXA4_9ZZZZ</name>
<dbReference type="AlphaFoldDB" id="A0A382UXA4"/>
<accession>A0A382UXA4</accession>
<proteinExistence type="predicted"/>
<evidence type="ECO:0000313" key="1">
    <source>
        <dbReference type="EMBL" id="SVD38903.1"/>
    </source>
</evidence>